<name>A0AAJ5BBE1_9BURK</name>
<dbReference type="EMBL" id="AKAU01000252">
    <property type="protein sequence ID" value="EIM95274.1"/>
    <property type="molecule type" value="Genomic_DNA"/>
</dbReference>
<accession>A0AAJ5BBE1</accession>
<evidence type="ECO:0000313" key="3">
    <source>
        <dbReference type="Proteomes" id="UP000004980"/>
    </source>
</evidence>
<dbReference type="EMBL" id="CP026105">
    <property type="protein sequence ID" value="AUT69135.1"/>
    <property type="molecule type" value="Genomic_DNA"/>
</dbReference>
<dbReference type="Proteomes" id="UP000004980">
    <property type="component" value="Unassembled WGS sequence"/>
</dbReference>
<organism evidence="1 4">
    <name type="scientific">Paraburkholderia hospita</name>
    <dbReference type="NCBI Taxonomy" id="169430"/>
    <lineage>
        <taxon>Bacteria</taxon>
        <taxon>Pseudomonadati</taxon>
        <taxon>Pseudomonadota</taxon>
        <taxon>Betaproteobacteria</taxon>
        <taxon>Burkholderiales</taxon>
        <taxon>Burkholderiaceae</taxon>
        <taxon>Paraburkholderia</taxon>
    </lineage>
</organism>
<dbReference type="GeneID" id="55529264"/>
<sequence length="94" mass="9824">MGHRIGNTLVIFSAIGAALFAIQHNAHLMPNAHATFTSPRERCFGVARAGKKDCGNPRHACAGRSPHDAARDEGLLLPAGTCATIDGSAFKATE</sequence>
<reference evidence="2 3" key="1">
    <citation type="journal article" date="2012" name="J. Bacteriol.">
        <title>Draft Genome Sequence of the Soil Bacterium Burkholderia terrae Strain BS001, Which Interacts with Fungal Surface Structures.</title>
        <authorList>
            <person name="Nazir R."/>
            <person name="Hansen M.A."/>
            <person name="Sorensen S."/>
            <person name="van Elsas J.D."/>
        </authorList>
    </citation>
    <scope>NUCLEOTIDE SEQUENCE [LARGE SCALE GENOMIC DNA]</scope>
    <source>
        <strain evidence="2 3">BS001</strain>
    </source>
</reference>
<evidence type="ECO:0000313" key="4">
    <source>
        <dbReference type="Proteomes" id="UP000236649"/>
    </source>
</evidence>
<gene>
    <name evidence="1" type="ORF">C2L64_13060</name>
    <name evidence="2" type="ORF">WQE_40219</name>
</gene>
<evidence type="ECO:0000313" key="2">
    <source>
        <dbReference type="EMBL" id="EIM95274.1"/>
    </source>
</evidence>
<evidence type="ECO:0000313" key="1">
    <source>
        <dbReference type="EMBL" id="AUT69135.1"/>
    </source>
</evidence>
<proteinExistence type="predicted"/>
<reference evidence="1 4" key="2">
    <citation type="submission" date="2018-01" db="EMBL/GenBank/DDBJ databases">
        <title>Species boundaries and ecological features among Paraburkholderia terrae DSMZ17804T, P. hospita DSMZ17164T and P. caribensis DSMZ13236T.</title>
        <authorList>
            <person name="Pratama A.A."/>
        </authorList>
    </citation>
    <scope>NUCLEOTIDE SEQUENCE [LARGE SCALE GENOMIC DNA]</scope>
    <source>
        <strain evidence="1 4">DSM 17164</strain>
    </source>
</reference>
<keyword evidence="3" id="KW-1185">Reference proteome</keyword>
<dbReference type="InterPro" id="IPR018740">
    <property type="entry name" value="DUF2282_membr"/>
</dbReference>
<dbReference type="AlphaFoldDB" id="A0AAJ5BBE1"/>
<protein>
    <submittedName>
        <fullName evidence="1">DUF2282 domain-containing protein</fullName>
    </submittedName>
</protein>
<dbReference type="KEGG" id="phs:C2L64_13060"/>
<dbReference type="Pfam" id="PF10048">
    <property type="entry name" value="DUF2282"/>
    <property type="match status" value="1"/>
</dbReference>
<dbReference type="Proteomes" id="UP000236649">
    <property type="component" value="Chromosome 1"/>
</dbReference>
<dbReference type="RefSeq" id="WP_009769877.1">
    <property type="nucleotide sequence ID" value="NZ_AKAU01000252.1"/>
</dbReference>